<dbReference type="EMBL" id="AP021861">
    <property type="protein sequence ID" value="BBO33268.1"/>
    <property type="molecule type" value="Genomic_DNA"/>
</dbReference>
<accession>A0A5K7X9Q2</accession>
<dbReference type="Proteomes" id="UP000326837">
    <property type="component" value="Chromosome"/>
</dbReference>
<feature type="chain" id="PRO_5024833356" description="PDZ domain-containing protein" evidence="5">
    <location>
        <begin position="40"/>
        <end position="439"/>
    </location>
</feature>
<dbReference type="InterPro" id="IPR036034">
    <property type="entry name" value="PDZ_sf"/>
</dbReference>
<keyword evidence="8" id="KW-1185">Reference proteome</keyword>
<dbReference type="InterPro" id="IPR009003">
    <property type="entry name" value="Peptidase_S1_PA"/>
</dbReference>
<dbReference type="Pfam" id="PF17820">
    <property type="entry name" value="PDZ_6"/>
    <property type="match status" value="1"/>
</dbReference>
<feature type="domain" description="PDZ" evidence="6">
    <location>
        <begin position="269"/>
        <end position="342"/>
    </location>
</feature>
<feature type="signal peptide" evidence="5">
    <location>
        <begin position="1"/>
        <end position="39"/>
    </location>
</feature>
<feature type="compositionally biased region" description="Acidic residues" evidence="4">
    <location>
        <begin position="408"/>
        <end position="439"/>
    </location>
</feature>
<dbReference type="InterPro" id="IPR041489">
    <property type="entry name" value="PDZ_6"/>
</dbReference>
<comment type="similarity">
    <text evidence="1">Belongs to the peptidase S1C family.</text>
</comment>
<gene>
    <name evidence="7" type="ORF">PLANPX_2880</name>
</gene>
<name>A0A5K7X9Q2_9BACT</name>
<evidence type="ECO:0000313" key="8">
    <source>
        <dbReference type="Proteomes" id="UP000326837"/>
    </source>
</evidence>
<dbReference type="GO" id="GO:0006508">
    <property type="term" value="P:proteolysis"/>
    <property type="evidence" value="ECO:0007669"/>
    <property type="project" value="UniProtKB-KW"/>
</dbReference>
<dbReference type="KEGG" id="lpav:PLANPX_2880"/>
<protein>
    <recommendedName>
        <fullName evidence="6">PDZ domain-containing protein</fullName>
    </recommendedName>
</protein>
<sequence>MEPTSVTEVRHQFSRLLLAALVATSAPLATLVTHANAHAASFQETIRDVQRKVVKIYGAGGMKELEAYQTGILISGDGHVLTVQSYVLDTDDLAVVLDDGRKFKAEVLGVDPVRELAVLKLPIEADALPHFDLNAAPLAKVGERVLAASNLFNIAGGDEPVSVLQGVVSGIAPLDARRGAHQASFHGNVYIVDAAANNPGAAGGALVNWRGQLVGLLGKELRSRSTGAWLHYAIPVDQFVASVETMEAGRTIDADDEAAPKASDPLTLAAVGIVLVPDILPRTPPYIDSVVAGSAAERAGLRPDDLLVFVEGEPTSSCSVVAEQFGRRESFDDVRISVLRDGKLVEATLNAEEAVEEPADEASLDDSDEAMAEEEPTASDDADAGSPDESDGETDAEATVDGEKPAADDDDTSPSEDASESGASDAEDADSDQLDVPTE</sequence>
<evidence type="ECO:0000259" key="6">
    <source>
        <dbReference type="SMART" id="SM00228"/>
    </source>
</evidence>
<evidence type="ECO:0000256" key="2">
    <source>
        <dbReference type="ARBA" id="ARBA00022670"/>
    </source>
</evidence>
<evidence type="ECO:0000313" key="7">
    <source>
        <dbReference type="EMBL" id="BBO33268.1"/>
    </source>
</evidence>
<evidence type="ECO:0000256" key="1">
    <source>
        <dbReference type="ARBA" id="ARBA00010541"/>
    </source>
</evidence>
<evidence type="ECO:0000256" key="3">
    <source>
        <dbReference type="ARBA" id="ARBA00022801"/>
    </source>
</evidence>
<evidence type="ECO:0000256" key="4">
    <source>
        <dbReference type="SAM" id="MobiDB-lite"/>
    </source>
</evidence>
<dbReference type="PANTHER" id="PTHR43343:SF3">
    <property type="entry name" value="PROTEASE DO-LIKE 8, CHLOROPLASTIC"/>
    <property type="match status" value="1"/>
</dbReference>
<dbReference type="GO" id="GO:0004252">
    <property type="term" value="F:serine-type endopeptidase activity"/>
    <property type="evidence" value="ECO:0007669"/>
    <property type="project" value="InterPro"/>
</dbReference>
<organism evidence="7 8">
    <name type="scientific">Lacipirellula parvula</name>
    <dbReference type="NCBI Taxonomy" id="2650471"/>
    <lineage>
        <taxon>Bacteria</taxon>
        <taxon>Pseudomonadati</taxon>
        <taxon>Planctomycetota</taxon>
        <taxon>Planctomycetia</taxon>
        <taxon>Pirellulales</taxon>
        <taxon>Lacipirellulaceae</taxon>
        <taxon>Lacipirellula</taxon>
    </lineage>
</organism>
<dbReference type="PRINTS" id="PR00834">
    <property type="entry name" value="PROTEASES2C"/>
</dbReference>
<proteinExistence type="inferred from homology"/>
<dbReference type="PANTHER" id="PTHR43343">
    <property type="entry name" value="PEPTIDASE S12"/>
    <property type="match status" value="1"/>
</dbReference>
<feature type="region of interest" description="Disordered" evidence="4">
    <location>
        <begin position="349"/>
        <end position="439"/>
    </location>
</feature>
<keyword evidence="2" id="KW-0645">Protease</keyword>
<dbReference type="Pfam" id="PF13365">
    <property type="entry name" value="Trypsin_2"/>
    <property type="match status" value="1"/>
</dbReference>
<evidence type="ECO:0000256" key="5">
    <source>
        <dbReference type="SAM" id="SignalP"/>
    </source>
</evidence>
<dbReference type="InterPro" id="IPR043504">
    <property type="entry name" value="Peptidase_S1_PA_chymotrypsin"/>
</dbReference>
<dbReference type="Gene3D" id="2.30.42.10">
    <property type="match status" value="1"/>
</dbReference>
<dbReference type="InterPro" id="IPR001940">
    <property type="entry name" value="Peptidase_S1C"/>
</dbReference>
<dbReference type="SUPFAM" id="SSF50494">
    <property type="entry name" value="Trypsin-like serine proteases"/>
    <property type="match status" value="1"/>
</dbReference>
<dbReference type="SUPFAM" id="SSF50156">
    <property type="entry name" value="PDZ domain-like"/>
    <property type="match status" value="1"/>
</dbReference>
<feature type="compositionally biased region" description="Acidic residues" evidence="4">
    <location>
        <begin position="353"/>
        <end position="400"/>
    </location>
</feature>
<dbReference type="SMART" id="SM00228">
    <property type="entry name" value="PDZ"/>
    <property type="match status" value="1"/>
</dbReference>
<dbReference type="AlphaFoldDB" id="A0A5K7X9Q2"/>
<dbReference type="InterPro" id="IPR001478">
    <property type="entry name" value="PDZ"/>
</dbReference>
<keyword evidence="5" id="KW-0732">Signal</keyword>
<dbReference type="InterPro" id="IPR051201">
    <property type="entry name" value="Chloro_Bact_Ser_Proteases"/>
</dbReference>
<keyword evidence="3" id="KW-0378">Hydrolase</keyword>
<dbReference type="Gene3D" id="2.40.10.10">
    <property type="entry name" value="Trypsin-like serine proteases"/>
    <property type="match status" value="2"/>
</dbReference>
<reference evidence="8" key="1">
    <citation type="submission" date="2019-10" db="EMBL/GenBank/DDBJ databases">
        <title>Lacipirellula parvula gen. nov., sp. nov., representing a lineage of planctomycetes widespread in freshwater anoxic habitats, and description of the family Lacipirellulaceae.</title>
        <authorList>
            <person name="Dedysh S.N."/>
            <person name="Kulichevskaya I.S."/>
            <person name="Beletsky A.V."/>
            <person name="Rakitin A.L."/>
            <person name="Mardanov A.V."/>
            <person name="Ivanova A.A."/>
            <person name="Saltykova V.X."/>
            <person name="Rijpstra W.I.C."/>
            <person name="Sinninghe Damste J.S."/>
            <person name="Ravin N.V."/>
        </authorList>
    </citation>
    <scope>NUCLEOTIDE SEQUENCE [LARGE SCALE GENOMIC DNA]</scope>
    <source>
        <strain evidence="8">PX69</strain>
    </source>
</reference>